<organism evidence="1 2">
    <name type="scientific">Plasmodium vivax India VII</name>
    <dbReference type="NCBI Taxonomy" id="1077284"/>
    <lineage>
        <taxon>Eukaryota</taxon>
        <taxon>Sar</taxon>
        <taxon>Alveolata</taxon>
        <taxon>Apicomplexa</taxon>
        <taxon>Aconoidasida</taxon>
        <taxon>Haemosporida</taxon>
        <taxon>Plasmodiidae</taxon>
        <taxon>Plasmodium</taxon>
        <taxon>Plasmodium (Plasmodium)</taxon>
    </lineage>
</organism>
<reference evidence="1 2" key="1">
    <citation type="submission" date="2011-08" db="EMBL/GenBank/DDBJ databases">
        <title>The Genome Sequence of Plasmodium vivax India VII.</title>
        <authorList>
            <consortium name="The Broad Institute Genome Sequencing Platform"/>
            <consortium name="The Broad Institute Genome Sequencing Center for Infectious Disease"/>
            <person name="Neafsey D."/>
            <person name="Carlton J."/>
            <person name="Barnwell J."/>
            <person name="Collins W."/>
            <person name="Escalante A."/>
            <person name="Mullikin J."/>
            <person name="Saul A."/>
            <person name="Guigo R."/>
            <person name="Camara F."/>
            <person name="Young S.K."/>
            <person name="Zeng Q."/>
            <person name="Gargeya S."/>
            <person name="Fitzgerald M."/>
            <person name="Haas B."/>
            <person name="Abouelleil A."/>
            <person name="Alvarado L."/>
            <person name="Arachchi H.M."/>
            <person name="Berlin A."/>
            <person name="Brown A."/>
            <person name="Chapman S.B."/>
            <person name="Chen Z."/>
            <person name="Dunbar C."/>
            <person name="Freedman E."/>
            <person name="Gearin G."/>
            <person name="Gellesch M."/>
            <person name="Goldberg J."/>
            <person name="Griggs A."/>
            <person name="Gujja S."/>
            <person name="Heiman D."/>
            <person name="Howarth C."/>
            <person name="Larson L."/>
            <person name="Lui A."/>
            <person name="MacDonald P.J.P."/>
            <person name="Montmayeur A."/>
            <person name="Murphy C."/>
            <person name="Neiman D."/>
            <person name="Pearson M."/>
            <person name="Priest M."/>
            <person name="Roberts A."/>
            <person name="Saif S."/>
            <person name="Shea T."/>
            <person name="Shenoy N."/>
            <person name="Sisk P."/>
            <person name="Stolte C."/>
            <person name="Sykes S."/>
            <person name="Wortman J."/>
            <person name="Nusbaum C."/>
            <person name="Birren B."/>
        </authorList>
    </citation>
    <scope>NUCLEOTIDE SEQUENCE [LARGE SCALE GENOMIC DNA]</scope>
    <source>
        <strain evidence="1 2">India VII</strain>
    </source>
</reference>
<dbReference type="AlphaFoldDB" id="A0A0J9UTM0"/>
<proteinExistence type="predicted"/>
<sequence>MISLMKLLQMNKRDLYDFLEYYDHTKDIFSRIYKRNNEEYCEYIMYILKLYHKLEEEYKERGLSHIYDRELNLHRNKFSKVQALSSIKSKCNIYDCIIESIRSFDAVISFARNQKKNVWQDALYT</sequence>
<name>A0A0J9UTM0_PLAVI</name>
<accession>A0A0J9UTM0</accession>
<evidence type="ECO:0000313" key="1">
    <source>
        <dbReference type="EMBL" id="KMZ76773.1"/>
    </source>
</evidence>
<dbReference type="EMBL" id="KQ234624">
    <property type="protein sequence ID" value="KMZ76773.1"/>
    <property type="molecule type" value="Genomic_DNA"/>
</dbReference>
<evidence type="ECO:0000313" key="2">
    <source>
        <dbReference type="Proteomes" id="UP000053562"/>
    </source>
</evidence>
<dbReference type="Proteomes" id="UP000053562">
    <property type="component" value="Unassembled WGS sequence"/>
</dbReference>
<gene>
    <name evidence="1" type="ORF">PVIIG_06575</name>
</gene>
<protein>
    <submittedName>
        <fullName evidence="1">Uncharacterized protein</fullName>
    </submittedName>
</protein>